<organism evidence="3 5">
    <name type="scientific">Corynebacterium flavescens</name>
    <dbReference type="NCBI Taxonomy" id="28028"/>
    <lineage>
        <taxon>Bacteria</taxon>
        <taxon>Bacillati</taxon>
        <taxon>Actinomycetota</taxon>
        <taxon>Actinomycetes</taxon>
        <taxon>Mycobacteriales</taxon>
        <taxon>Corynebacteriaceae</taxon>
        <taxon>Corynebacterium</taxon>
    </lineage>
</organism>
<name>A0A1L7CNV4_CORFL</name>
<gene>
    <name evidence="4" type="ORF">CFL01nite_05730</name>
    <name evidence="3" type="ORF">CFLV_10415</name>
</gene>
<dbReference type="SUPFAM" id="SSF52833">
    <property type="entry name" value="Thioredoxin-like"/>
    <property type="match status" value="1"/>
</dbReference>
<evidence type="ECO:0000313" key="3">
    <source>
        <dbReference type="EMBL" id="APT87532.1"/>
    </source>
</evidence>
<keyword evidence="5" id="KW-1185">Reference proteome</keyword>
<dbReference type="AlphaFoldDB" id="A0A1L7CNV4"/>
<reference evidence="3 5" key="1">
    <citation type="submission" date="2014-08" db="EMBL/GenBank/DDBJ databases">
        <title>Complete genome sequence of Corynebacterium flavescens OJ8(T)(=DSM 20296(T)), isolated from cheese.</title>
        <authorList>
            <person name="Ruckert C."/>
            <person name="Albersmeier A."/>
            <person name="Winkler A."/>
            <person name="Kalinowski J."/>
        </authorList>
    </citation>
    <scope>NUCLEOTIDE SEQUENCE [LARGE SCALE GENOMIC DNA]</scope>
    <source>
        <strain evidence="3 5">OJ8</strain>
    </source>
</reference>
<proteinExistence type="predicted"/>
<reference evidence="4 6" key="2">
    <citation type="submission" date="2019-06" db="EMBL/GenBank/DDBJ databases">
        <title>Whole genome shotgun sequence of Corynebacterium flavescens NBRC 14136.</title>
        <authorList>
            <person name="Hosoyama A."/>
            <person name="Uohara A."/>
            <person name="Ohji S."/>
            <person name="Ichikawa N."/>
        </authorList>
    </citation>
    <scope>NUCLEOTIDE SEQUENCE [LARGE SCALE GENOMIC DNA]</scope>
    <source>
        <strain evidence="4 6">NBRC 14136</strain>
    </source>
</reference>
<keyword evidence="1" id="KW-1133">Transmembrane helix</keyword>
<dbReference type="OrthoDB" id="117402at2"/>
<feature type="domain" description="Thioredoxin-like fold" evidence="2">
    <location>
        <begin position="77"/>
        <end position="243"/>
    </location>
</feature>
<dbReference type="InterPro" id="IPR036249">
    <property type="entry name" value="Thioredoxin-like_sf"/>
</dbReference>
<dbReference type="STRING" id="28028.CFLV_10415"/>
<evidence type="ECO:0000256" key="1">
    <source>
        <dbReference type="SAM" id="Phobius"/>
    </source>
</evidence>
<dbReference type="InterPro" id="IPR012336">
    <property type="entry name" value="Thioredoxin-like_fold"/>
</dbReference>
<protein>
    <recommendedName>
        <fullName evidence="2">Thioredoxin-like fold domain-containing protein</fullName>
    </recommendedName>
</protein>
<dbReference type="Proteomes" id="UP000315353">
    <property type="component" value="Unassembled WGS sequence"/>
</dbReference>
<dbReference type="GeneID" id="82881094"/>
<dbReference type="Proteomes" id="UP000185479">
    <property type="component" value="Chromosome"/>
</dbReference>
<dbReference type="Pfam" id="PF13462">
    <property type="entry name" value="Thioredoxin_4"/>
    <property type="match status" value="1"/>
</dbReference>
<keyword evidence="1" id="KW-0812">Transmembrane</keyword>
<accession>A0A1L7CNV4</accession>
<sequence>MSKVTDPNAKNSNGFIWAVGVLLVIIAIVIGYIVWNGRGAKTSALAEYEQRDVAMDMVFADNAVTLKSANAAADAAEVDLYEDFSCPHCGELAIATDGQMKDAIEAGKLVVNVRTLNFLDGKDIENNSGHSTKAAAVMEQVAESGDAKVYWNLRSYLLEHQQDVANQWSFEDFGNAAKELGADADTVKNIKDVDIKNGNKLAKANYDLLEKTTGKVSSPRIIEDGKDVPADDSQSIEDWVSIVTSQTVF</sequence>
<keyword evidence="1" id="KW-0472">Membrane</keyword>
<dbReference type="KEGG" id="cfc:CFLV_10415"/>
<evidence type="ECO:0000313" key="6">
    <source>
        <dbReference type="Proteomes" id="UP000315353"/>
    </source>
</evidence>
<dbReference type="RefSeq" id="WP_075730464.1">
    <property type="nucleotide sequence ID" value="NZ_BJNB01000005.1"/>
</dbReference>
<dbReference type="CDD" id="cd02972">
    <property type="entry name" value="DsbA_family"/>
    <property type="match status" value="1"/>
</dbReference>
<feature type="transmembrane region" description="Helical" evidence="1">
    <location>
        <begin position="15"/>
        <end position="35"/>
    </location>
</feature>
<evidence type="ECO:0000313" key="4">
    <source>
        <dbReference type="EMBL" id="GEB97078.1"/>
    </source>
</evidence>
<evidence type="ECO:0000313" key="5">
    <source>
        <dbReference type="Proteomes" id="UP000185479"/>
    </source>
</evidence>
<dbReference type="EMBL" id="BJNB01000005">
    <property type="protein sequence ID" value="GEB97078.1"/>
    <property type="molecule type" value="Genomic_DNA"/>
</dbReference>
<dbReference type="Gene3D" id="3.40.30.10">
    <property type="entry name" value="Glutaredoxin"/>
    <property type="match status" value="1"/>
</dbReference>
<evidence type="ECO:0000259" key="2">
    <source>
        <dbReference type="Pfam" id="PF13462"/>
    </source>
</evidence>
<dbReference type="EMBL" id="CP009246">
    <property type="protein sequence ID" value="APT87532.1"/>
    <property type="molecule type" value="Genomic_DNA"/>
</dbReference>